<gene>
    <name evidence="10" type="ORF">CB5_LOCUS28931</name>
</gene>
<dbReference type="PANTHER" id="PTHR21461">
    <property type="entry name" value="GLYCOSYLTRANSFERASE FAMILY 92 PROTEIN"/>
    <property type="match status" value="1"/>
</dbReference>
<dbReference type="GO" id="GO:0016757">
    <property type="term" value="F:glycosyltransferase activity"/>
    <property type="evidence" value="ECO:0007669"/>
    <property type="project" value="UniProtKB-UniRule"/>
</dbReference>
<evidence type="ECO:0000256" key="1">
    <source>
        <dbReference type="ARBA" id="ARBA00004167"/>
    </source>
</evidence>
<evidence type="ECO:0000256" key="9">
    <source>
        <dbReference type="SAM" id="MobiDB-lite"/>
    </source>
</evidence>
<dbReference type="EC" id="2.4.1.-" evidence="8"/>
<dbReference type="PANTHER" id="PTHR21461:SF56">
    <property type="entry name" value="GALACTAN BETA-1,4-GALACTOSYLTRANSFERASE GALS1"/>
    <property type="match status" value="1"/>
</dbReference>
<evidence type="ECO:0000256" key="5">
    <source>
        <dbReference type="ARBA" id="ARBA00022692"/>
    </source>
</evidence>
<name>A0A6V7QR55_ANACO</name>
<keyword evidence="4 8" id="KW-0808">Transferase</keyword>
<dbReference type="GO" id="GO:0005737">
    <property type="term" value="C:cytoplasm"/>
    <property type="evidence" value="ECO:0007669"/>
    <property type="project" value="TreeGrafter"/>
</dbReference>
<comment type="similarity">
    <text evidence="2 8">Belongs to the glycosyltransferase 92 family.</text>
</comment>
<dbReference type="Pfam" id="PF01697">
    <property type="entry name" value="Glyco_transf_92"/>
    <property type="match status" value="1"/>
</dbReference>
<keyword evidence="7" id="KW-0472">Membrane</keyword>
<dbReference type="InterPro" id="IPR008166">
    <property type="entry name" value="Glyco_transf_92"/>
</dbReference>
<keyword evidence="3 8" id="KW-0328">Glycosyltransferase</keyword>
<evidence type="ECO:0000256" key="3">
    <source>
        <dbReference type="ARBA" id="ARBA00022676"/>
    </source>
</evidence>
<evidence type="ECO:0000256" key="4">
    <source>
        <dbReference type="ARBA" id="ARBA00022679"/>
    </source>
</evidence>
<evidence type="ECO:0000256" key="7">
    <source>
        <dbReference type="ARBA" id="ARBA00023136"/>
    </source>
</evidence>
<dbReference type="AlphaFoldDB" id="A0A6V7QR55"/>
<dbReference type="EMBL" id="CAJEUB010000004">
    <property type="protein sequence ID" value="CAD1845720.1"/>
    <property type="molecule type" value="Genomic_DNA"/>
</dbReference>
<evidence type="ECO:0000313" key="10">
    <source>
        <dbReference type="EMBL" id="CAD1845720.1"/>
    </source>
</evidence>
<comment type="subcellular location">
    <subcellularLocation>
        <location evidence="1">Membrane</location>
        <topology evidence="1">Single-pass membrane protein</topology>
    </subcellularLocation>
</comment>
<dbReference type="GO" id="GO:0016020">
    <property type="term" value="C:membrane"/>
    <property type="evidence" value="ECO:0007669"/>
    <property type="project" value="UniProtKB-SubCell"/>
</dbReference>
<evidence type="ECO:0000256" key="2">
    <source>
        <dbReference type="ARBA" id="ARBA00007647"/>
    </source>
</evidence>
<protein>
    <recommendedName>
        <fullName evidence="8">Glycosyltransferase family 92 protein</fullName>
        <ecNumber evidence="8">2.4.1.-</ecNumber>
    </recommendedName>
</protein>
<evidence type="ECO:0000256" key="6">
    <source>
        <dbReference type="ARBA" id="ARBA00022989"/>
    </source>
</evidence>
<keyword evidence="6" id="KW-1133">Transmembrane helix</keyword>
<evidence type="ECO:0000256" key="8">
    <source>
        <dbReference type="RuleBase" id="RU366017"/>
    </source>
</evidence>
<feature type="region of interest" description="Disordered" evidence="9">
    <location>
        <begin position="150"/>
        <end position="177"/>
    </location>
</feature>
<sequence>MAYHAHFFGPNSHFVFHDAGGVDPAVRAVLEPWVKAGWATVEDIRAQAEYDGYYYNQFLVVNDCLHRYRHAANWTFFFDVDEYLYLPNGQTLQSVLGKLSRYTQFTIEQNPMSSKLCTMDPRRTTPGNGGLRSWSSVILSPEYAEIVSTQSRPGMHMPRASTCRRMYMGGPPTGPKA</sequence>
<accession>A0A6V7QR55</accession>
<proteinExistence type="inferred from homology"/>
<reference evidence="10" key="1">
    <citation type="submission" date="2020-07" db="EMBL/GenBank/DDBJ databases">
        <authorList>
            <person name="Lin J."/>
        </authorList>
    </citation>
    <scope>NUCLEOTIDE SEQUENCE</scope>
</reference>
<keyword evidence="5" id="KW-0812">Transmembrane</keyword>
<organism evidence="10">
    <name type="scientific">Ananas comosus var. bracteatus</name>
    <name type="common">red pineapple</name>
    <dbReference type="NCBI Taxonomy" id="296719"/>
    <lineage>
        <taxon>Eukaryota</taxon>
        <taxon>Viridiplantae</taxon>
        <taxon>Streptophyta</taxon>
        <taxon>Embryophyta</taxon>
        <taxon>Tracheophyta</taxon>
        <taxon>Spermatophyta</taxon>
        <taxon>Magnoliopsida</taxon>
        <taxon>Liliopsida</taxon>
        <taxon>Poales</taxon>
        <taxon>Bromeliaceae</taxon>
        <taxon>Bromelioideae</taxon>
        <taxon>Ananas</taxon>
    </lineage>
</organism>